<sequence length="79" mass="9058">MDPMTPLFDELTTWSGWVDASVSAPSHPDIYQEMCQEFGDVRDWAPSTLDSIRPLEGTAPHEQRPIPVHYVEQRNWFAA</sequence>
<proteinExistence type="predicted"/>
<dbReference type="EMBL" id="BAABJP010000056">
    <property type="protein sequence ID" value="GAA5173349.1"/>
    <property type="molecule type" value="Genomic_DNA"/>
</dbReference>
<protein>
    <submittedName>
        <fullName evidence="1">Uncharacterized protein</fullName>
    </submittedName>
</protein>
<dbReference type="Proteomes" id="UP001428817">
    <property type="component" value="Unassembled WGS sequence"/>
</dbReference>
<evidence type="ECO:0000313" key="2">
    <source>
        <dbReference type="Proteomes" id="UP001428817"/>
    </source>
</evidence>
<evidence type="ECO:0000313" key="1">
    <source>
        <dbReference type="EMBL" id="GAA5173349.1"/>
    </source>
</evidence>
<gene>
    <name evidence="1" type="ORF">GCM10023321_74630</name>
</gene>
<comment type="caution">
    <text evidence="1">The sequence shown here is derived from an EMBL/GenBank/DDBJ whole genome shotgun (WGS) entry which is preliminary data.</text>
</comment>
<reference evidence="2" key="1">
    <citation type="journal article" date="2019" name="Int. J. Syst. Evol. Microbiol.">
        <title>The Global Catalogue of Microorganisms (GCM) 10K type strain sequencing project: providing services to taxonomists for standard genome sequencing and annotation.</title>
        <authorList>
            <consortium name="The Broad Institute Genomics Platform"/>
            <consortium name="The Broad Institute Genome Sequencing Center for Infectious Disease"/>
            <person name="Wu L."/>
            <person name="Ma J."/>
        </authorList>
    </citation>
    <scope>NUCLEOTIDE SEQUENCE [LARGE SCALE GENOMIC DNA]</scope>
    <source>
        <strain evidence="2">JCM 18303</strain>
    </source>
</reference>
<keyword evidence="2" id="KW-1185">Reference proteome</keyword>
<organism evidence="1 2">
    <name type="scientific">Pseudonocardia eucalypti</name>
    <dbReference type="NCBI Taxonomy" id="648755"/>
    <lineage>
        <taxon>Bacteria</taxon>
        <taxon>Bacillati</taxon>
        <taxon>Actinomycetota</taxon>
        <taxon>Actinomycetes</taxon>
        <taxon>Pseudonocardiales</taxon>
        <taxon>Pseudonocardiaceae</taxon>
        <taxon>Pseudonocardia</taxon>
    </lineage>
</organism>
<accession>A0ABP9RA28</accession>
<name>A0ABP9RA28_9PSEU</name>